<dbReference type="AlphaFoldDB" id="A0A0M8NWT2"/>
<keyword evidence="2" id="KW-1185">Reference proteome</keyword>
<accession>A0A0M8NWT2</accession>
<sequence>MVNDCVVIVLEWGIPPEVDAEDLTWDLLAVLLPAPGVDTWGRCLAVEVAVKWCHLEDPQSAMGIQIRISMLKNLFRRFTCQFLNVHGPGVPAFHVTSFHMVVGKGYSDHSSIVLCS</sequence>
<comment type="caution">
    <text evidence="1">The sequence shown here is derived from an EMBL/GenBank/DDBJ whole genome shotgun (WGS) entry which is preliminary data.</text>
</comment>
<evidence type="ECO:0000313" key="2">
    <source>
        <dbReference type="Proteomes" id="UP000037696"/>
    </source>
</evidence>
<reference evidence="1 2" key="1">
    <citation type="submission" date="2015-08" db="EMBL/GenBank/DDBJ databases">
        <title>Genome sequencing of Penicillium nordicum.</title>
        <authorList>
            <person name="Nguyen H.D."/>
            <person name="Seifert K.A."/>
        </authorList>
    </citation>
    <scope>NUCLEOTIDE SEQUENCE [LARGE SCALE GENOMIC DNA]</scope>
    <source>
        <strain evidence="1 2">DAOMC 185683</strain>
    </source>
</reference>
<gene>
    <name evidence="1" type="ORF">ACN38_g10202</name>
</gene>
<dbReference type="EMBL" id="LHQQ01000225">
    <property type="protein sequence ID" value="KOS38967.1"/>
    <property type="molecule type" value="Genomic_DNA"/>
</dbReference>
<protein>
    <submittedName>
        <fullName evidence="1">Uncharacterized protein</fullName>
    </submittedName>
</protein>
<evidence type="ECO:0000313" key="1">
    <source>
        <dbReference type="EMBL" id="KOS38967.1"/>
    </source>
</evidence>
<proteinExistence type="predicted"/>
<dbReference type="Proteomes" id="UP000037696">
    <property type="component" value="Unassembled WGS sequence"/>
</dbReference>
<name>A0A0M8NWT2_9EURO</name>
<organism evidence="1 2">
    <name type="scientific">Penicillium nordicum</name>
    <dbReference type="NCBI Taxonomy" id="229535"/>
    <lineage>
        <taxon>Eukaryota</taxon>
        <taxon>Fungi</taxon>
        <taxon>Dikarya</taxon>
        <taxon>Ascomycota</taxon>
        <taxon>Pezizomycotina</taxon>
        <taxon>Eurotiomycetes</taxon>
        <taxon>Eurotiomycetidae</taxon>
        <taxon>Eurotiales</taxon>
        <taxon>Aspergillaceae</taxon>
        <taxon>Penicillium</taxon>
    </lineage>
</organism>